<gene>
    <name evidence="2" type="ORF">SAMN04487860_10852</name>
</gene>
<dbReference type="RefSeq" id="WP_072951053.1">
    <property type="nucleotide sequence ID" value="NZ_FRCT01000008.1"/>
</dbReference>
<keyword evidence="1" id="KW-0472">Membrane</keyword>
<evidence type="ECO:0008006" key="4">
    <source>
        <dbReference type="Google" id="ProtNLM"/>
    </source>
</evidence>
<dbReference type="AlphaFoldDB" id="A0A1M7KCZ3"/>
<feature type="transmembrane region" description="Helical" evidence="1">
    <location>
        <begin position="56"/>
        <end position="76"/>
    </location>
</feature>
<name>A0A1M7KCZ3_RUMFL</name>
<dbReference type="EMBL" id="FRCT01000008">
    <property type="protein sequence ID" value="SHM63120.1"/>
    <property type="molecule type" value="Genomic_DNA"/>
</dbReference>
<feature type="transmembrane region" description="Helical" evidence="1">
    <location>
        <begin position="29"/>
        <end position="50"/>
    </location>
</feature>
<evidence type="ECO:0000313" key="3">
    <source>
        <dbReference type="Proteomes" id="UP000184394"/>
    </source>
</evidence>
<dbReference type="OrthoDB" id="1820745at2"/>
<dbReference type="Proteomes" id="UP000184394">
    <property type="component" value="Unassembled WGS sequence"/>
</dbReference>
<organism evidence="2 3">
    <name type="scientific">Ruminococcus flavefaciens</name>
    <dbReference type="NCBI Taxonomy" id="1265"/>
    <lineage>
        <taxon>Bacteria</taxon>
        <taxon>Bacillati</taxon>
        <taxon>Bacillota</taxon>
        <taxon>Clostridia</taxon>
        <taxon>Eubacteriales</taxon>
        <taxon>Oscillospiraceae</taxon>
        <taxon>Ruminococcus</taxon>
    </lineage>
</organism>
<protein>
    <recommendedName>
        <fullName evidence="4">YcxB-like protein</fullName>
    </recommendedName>
</protein>
<evidence type="ECO:0000313" key="2">
    <source>
        <dbReference type="EMBL" id="SHM63120.1"/>
    </source>
</evidence>
<sequence length="176" mass="19965">MKIEVKNYDIKHYSALVKNAEVFKKMKKVTVFAGAMFVLIAVLTILVTLSTRSVNGIMLTCLTIIFAMFMSLGYRLRKLDPVKGFKLFCSKNPNYGINVSFEEDDIVLDTHTDVSESHSSYKYVRVVSAEEKEGFFSVLIDGSGYIVFNESEIVEGTAEEFRALLRKKIGTKYKEK</sequence>
<keyword evidence="1" id="KW-0812">Transmembrane</keyword>
<proteinExistence type="predicted"/>
<evidence type="ECO:0000256" key="1">
    <source>
        <dbReference type="SAM" id="Phobius"/>
    </source>
</evidence>
<accession>A0A1M7KCZ3</accession>
<reference evidence="2 3" key="1">
    <citation type="submission" date="2016-11" db="EMBL/GenBank/DDBJ databases">
        <authorList>
            <person name="Jaros S."/>
            <person name="Januszkiewicz K."/>
            <person name="Wedrychowicz H."/>
        </authorList>
    </citation>
    <scope>NUCLEOTIDE SEQUENCE [LARGE SCALE GENOMIC DNA]</scope>
    <source>
        <strain evidence="2 3">Y1</strain>
    </source>
</reference>
<keyword evidence="1" id="KW-1133">Transmembrane helix</keyword>